<dbReference type="Proteomes" id="UP000002318">
    <property type="component" value="Chromosome"/>
</dbReference>
<sequence length="74" mass="8465">MNSFFELLLALIRSPHFIVVTVLMILVVSIILAVANISPSTPKKTKHRLRPRRKRVETVPQVTNDEAKEDEEEV</sequence>
<proteinExistence type="predicted"/>
<keyword evidence="4" id="KW-1185">Reference proteome</keyword>
<dbReference type="EMBL" id="CP002116">
    <property type="protein sequence ID" value="ADK81578.1"/>
    <property type="molecule type" value="Genomic_DNA"/>
</dbReference>
<reference evidence="3 4" key="1">
    <citation type="journal article" date="2010" name="Stand. Genomic Sci.">
        <title>Complete genome sequence of Spirochaeta smaragdinae type strain (SEBR 4228).</title>
        <authorList>
            <person name="Mavromatis K."/>
            <person name="Yasawong M."/>
            <person name="Chertkov O."/>
            <person name="Lapidus A."/>
            <person name="Lucas S."/>
            <person name="Nolan M."/>
            <person name="Del Rio T.G."/>
            <person name="Tice H."/>
            <person name="Cheng J.F."/>
            <person name="Pitluck S."/>
            <person name="Liolios K."/>
            <person name="Ivanova N."/>
            <person name="Tapia R."/>
            <person name="Han C."/>
            <person name="Bruce D."/>
            <person name="Goodwin L."/>
            <person name="Pati A."/>
            <person name="Chen A."/>
            <person name="Palaniappan K."/>
            <person name="Land M."/>
            <person name="Hauser L."/>
            <person name="Chang Y.J."/>
            <person name="Jeffries C.D."/>
            <person name="Detter J.C."/>
            <person name="Rohde M."/>
            <person name="Brambilla E."/>
            <person name="Spring S."/>
            <person name="Goker M."/>
            <person name="Sikorski J."/>
            <person name="Woyke T."/>
            <person name="Bristow J."/>
            <person name="Eisen J.A."/>
            <person name="Markowitz V."/>
            <person name="Hugenholtz P."/>
            <person name="Klenk H.P."/>
            <person name="Kyrpides N.C."/>
        </authorList>
    </citation>
    <scope>NUCLEOTIDE SEQUENCE [LARGE SCALE GENOMIC DNA]</scope>
    <source>
        <strain evidence="4">DSM 11293 / JCM 15392 / SEBR 4228</strain>
    </source>
</reference>
<dbReference type="OrthoDB" id="9900823at2"/>
<evidence type="ECO:0000313" key="3">
    <source>
        <dbReference type="EMBL" id="ADK81578.1"/>
    </source>
</evidence>
<name>E1R3E7_SEDSS</name>
<dbReference type="AlphaFoldDB" id="E1R3E7"/>
<gene>
    <name evidence="3" type="ordered locus">Spirs_2464</name>
</gene>
<feature type="transmembrane region" description="Helical" evidence="2">
    <location>
        <begin position="16"/>
        <end position="38"/>
    </location>
</feature>
<evidence type="ECO:0000256" key="1">
    <source>
        <dbReference type="SAM" id="MobiDB-lite"/>
    </source>
</evidence>
<keyword evidence="2" id="KW-0812">Transmembrane</keyword>
<keyword evidence="2" id="KW-1133">Transmembrane helix</keyword>
<accession>E1R3E7</accession>
<dbReference type="STRING" id="573413.Spirs_2464"/>
<evidence type="ECO:0000256" key="2">
    <source>
        <dbReference type="SAM" id="Phobius"/>
    </source>
</evidence>
<feature type="region of interest" description="Disordered" evidence="1">
    <location>
        <begin position="41"/>
        <end position="74"/>
    </location>
</feature>
<evidence type="ECO:0000313" key="4">
    <source>
        <dbReference type="Proteomes" id="UP000002318"/>
    </source>
</evidence>
<organism evidence="3 4">
    <name type="scientific">Sediminispirochaeta smaragdinae (strain DSM 11293 / JCM 15392 / SEBR 4228)</name>
    <name type="common">Spirochaeta smaragdinae</name>
    <dbReference type="NCBI Taxonomy" id="573413"/>
    <lineage>
        <taxon>Bacteria</taxon>
        <taxon>Pseudomonadati</taxon>
        <taxon>Spirochaetota</taxon>
        <taxon>Spirochaetia</taxon>
        <taxon>Spirochaetales</taxon>
        <taxon>Spirochaetaceae</taxon>
        <taxon>Sediminispirochaeta</taxon>
    </lineage>
</organism>
<protein>
    <submittedName>
        <fullName evidence="3">Uncharacterized protein</fullName>
    </submittedName>
</protein>
<dbReference type="HOGENOM" id="CLU_2685995_0_0_12"/>
<feature type="compositionally biased region" description="Basic residues" evidence="1">
    <location>
        <begin position="43"/>
        <end position="55"/>
    </location>
</feature>
<dbReference type="RefSeq" id="WP_013255041.1">
    <property type="nucleotide sequence ID" value="NC_014364.1"/>
</dbReference>
<dbReference type="KEGG" id="ssm:Spirs_2464"/>
<keyword evidence="2" id="KW-0472">Membrane</keyword>